<accession>A0ABQ8Z0D6</accession>
<keyword evidence="5" id="KW-0206">Cytoskeleton</keyword>
<comment type="similarity">
    <text evidence="2">Belongs to the TACC family.</text>
</comment>
<name>A0ABQ8Z0D6_9EUKA</name>
<feature type="region of interest" description="Disordered" evidence="7">
    <location>
        <begin position="1"/>
        <end position="37"/>
    </location>
</feature>
<evidence type="ECO:0000313" key="10">
    <source>
        <dbReference type="Proteomes" id="UP001150062"/>
    </source>
</evidence>
<evidence type="ECO:0000256" key="2">
    <source>
        <dbReference type="ARBA" id="ARBA00009423"/>
    </source>
</evidence>
<keyword evidence="3" id="KW-0963">Cytoplasm</keyword>
<evidence type="ECO:0000313" key="9">
    <source>
        <dbReference type="EMBL" id="KAJ6250273.1"/>
    </source>
</evidence>
<feature type="domain" description="Transforming acidic coiled-coil-containing protein C-terminal" evidence="8">
    <location>
        <begin position="132"/>
        <end position="328"/>
    </location>
</feature>
<keyword evidence="10" id="KW-1185">Reference proteome</keyword>
<dbReference type="EMBL" id="JAOAOG010000084">
    <property type="protein sequence ID" value="KAJ6250273.1"/>
    <property type="molecule type" value="Genomic_DNA"/>
</dbReference>
<organism evidence="9 10">
    <name type="scientific">Anaeramoeba flamelloides</name>
    <dbReference type="NCBI Taxonomy" id="1746091"/>
    <lineage>
        <taxon>Eukaryota</taxon>
        <taxon>Metamonada</taxon>
        <taxon>Anaeramoebidae</taxon>
        <taxon>Anaeramoeba</taxon>
    </lineage>
</organism>
<dbReference type="InterPro" id="IPR007707">
    <property type="entry name" value="TACC_C"/>
</dbReference>
<evidence type="ECO:0000256" key="7">
    <source>
        <dbReference type="SAM" id="MobiDB-lite"/>
    </source>
</evidence>
<comment type="subcellular location">
    <subcellularLocation>
        <location evidence="1">Cytoplasm</location>
        <location evidence="1">Cytoskeleton</location>
    </subcellularLocation>
</comment>
<feature type="region of interest" description="Disordered" evidence="7">
    <location>
        <begin position="68"/>
        <end position="126"/>
    </location>
</feature>
<gene>
    <name evidence="9" type="ORF">M0813_16329</name>
</gene>
<dbReference type="Proteomes" id="UP001150062">
    <property type="component" value="Unassembled WGS sequence"/>
</dbReference>
<evidence type="ECO:0000256" key="3">
    <source>
        <dbReference type="ARBA" id="ARBA00022490"/>
    </source>
</evidence>
<feature type="coiled-coil region" evidence="6">
    <location>
        <begin position="191"/>
        <end position="317"/>
    </location>
</feature>
<feature type="compositionally biased region" description="Basic and acidic residues" evidence="7">
    <location>
        <begin position="81"/>
        <end position="97"/>
    </location>
</feature>
<evidence type="ECO:0000256" key="1">
    <source>
        <dbReference type="ARBA" id="ARBA00004245"/>
    </source>
</evidence>
<protein>
    <recommendedName>
        <fullName evidence="8">Transforming acidic coiled-coil-containing protein C-terminal domain-containing protein</fullName>
    </recommendedName>
</protein>
<sequence>MSHRVKFQTLQPKKKKQSKLTNPSSSSENNSEEETFDFDLSEFNALLTTTGYESGSGSDDLEIESFLKNSKITNQYSNSSGEEKETKEEEKKKENKNKNKKNSNVNKKNKENENKKNKQTDPNKEFQVFVEIDQDTEISLLQQELEQIKKFLLKENTEIQTLTDLVNKYSKFSKNIKIDSQKNDNNEGEGTKDLNKQNIKLKNQIKNAEENFQKLNKRYRRLWKEHNESLQKESELQQSLKEMVTKLENNEERFSNLKDYAMRMIENANIRVVDQQKKLQMQNSKLKKKIFLISTKLERETTKEKILQEEIDLKTNENANLIQVFEELANTEENY</sequence>
<proteinExistence type="inferred from homology"/>
<keyword evidence="4 6" id="KW-0175">Coiled coil</keyword>
<dbReference type="Pfam" id="PF05010">
    <property type="entry name" value="TACC_C"/>
    <property type="match status" value="1"/>
</dbReference>
<feature type="compositionally biased region" description="Basic residues" evidence="7">
    <location>
        <begin position="1"/>
        <end position="18"/>
    </location>
</feature>
<comment type="caution">
    <text evidence="9">The sequence shown here is derived from an EMBL/GenBank/DDBJ whole genome shotgun (WGS) entry which is preliminary data.</text>
</comment>
<evidence type="ECO:0000256" key="5">
    <source>
        <dbReference type="ARBA" id="ARBA00023212"/>
    </source>
</evidence>
<feature type="compositionally biased region" description="Basic and acidic residues" evidence="7">
    <location>
        <begin position="108"/>
        <end position="124"/>
    </location>
</feature>
<feature type="compositionally biased region" description="Polar residues" evidence="7">
    <location>
        <begin position="68"/>
        <end position="80"/>
    </location>
</feature>
<evidence type="ECO:0000256" key="4">
    <source>
        <dbReference type="ARBA" id="ARBA00023054"/>
    </source>
</evidence>
<reference evidence="9" key="1">
    <citation type="submission" date="2022-08" db="EMBL/GenBank/DDBJ databases">
        <title>Novel sulfate-reducing endosymbionts in the free-living metamonad Anaeramoeba.</title>
        <authorList>
            <person name="Jerlstrom-Hultqvist J."/>
            <person name="Cepicka I."/>
            <person name="Gallot-Lavallee L."/>
            <person name="Salas-Leiva D."/>
            <person name="Curtis B.A."/>
            <person name="Zahonova K."/>
            <person name="Pipaliya S."/>
            <person name="Dacks J."/>
            <person name="Roger A.J."/>
        </authorList>
    </citation>
    <scope>NUCLEOTIDE SEQUENCE</scope>
    <source>
        <strain evidence="9">Schooner1</strain>
    </source>
</reference>
<evidence type="ECO:0000259" key="8">
    <source>
        <dbReference type="Pfam" id="PF05010"/>
    </source>
</evidence>
<evidence type="ECO:0000256" key="6">
    <source>
        <dbReference type="SAM" id="Coils"/>
    </source>
</evidence>